<feature type="region of interest" description="Disordered" evidence="1">
    <location>
        <begin position="412"/>
        <end position="434"/>
    </location>
</feature>
<dbReference type="GeneID" id="36398982"/>
<evidence type="ECO:0000313" key="3">
    <source>
        <dbReference type="EMBL" id="CEG47282.1"/>
    </source>
</evidence>
<dbReference type="OrthoDB" id="128950at2759"/>
<evidence type="ECO:0000256" key="1">
    <source>
        <dbReference type="SAM" id="MobiDB-lite"/>
    </source>
</evidence>
<protein>
    <submittedName>
        <fullName evidence="3">Uncharacterized protein</fullName>
    </submittedName>
</protein>
<dbReference type="OMA" id="NFHTMWF"/>
<keyword evidence="4" id="KW-1185">Reference proteome</keyword>
<dbReference type="AlphaFoldDB" id="A0A0P1AZH6"/>
<accession>A0A0P1AZH6</accession>
<dbReference type="Proteomes" id="UP000054928">
    <property type="component" value="Unassembled WGS sequence"/>
</dbReference>
<sequence length="854" mass="96818">MTNLLAWGDALFLLRCELAFALPADARLVAAKEVEDTELAIHYPLLVFHGKQESDHELSLDTSSVARNLGVHTRRYTNHLVDNVSPEGRECLFFCILFDTDSDDVIGLRLLNKLNYLTHDNKAPDGESKAVFGNACNSPQCLISDGPHVLLSERHAQTVMILRLQRGTDGDISGFYVWYTQVDVTHSITSFPPETFQVVSCAYVSRTHASKPHMLIHAQRKIRLSADDDRKSHIWSIVTLDGENNERMGFHGLGFSNTIHVHSNGVLIVSYALPAPPVEMFMWETDVLSQYHVLCLRCDDVDRSFYFLGFSSNAQKSSMDLLLSFKNVGFAYAANFAGIHTGDFSAFRQVLLLNHLSTIVETSSNSTENEAGSDHHVNDWYLIKRSVLVIQKAFAPYAKLCCHRLRLREKKTSMDDTHSRKRSRNDKKSSSSRLTMEPLRCIELIQKPSLRDKLAGQDDKEQCCVSNFLALQSQLNKLVNNLLARLNHGIQLLDRLQKIVGDKEALIHNLILFIAEQWQTQQSGVAYGNLSSFIGSHNSLFDSRSFVDMKIIVDSPLNLVTFTTNTNEAWENVLRFTLEDSKMHIVLQQFRVLQHSPSSSFIYAEVLLRSMAGLELDDSFVVLTAHPGTAVQWYQSSSTIFSKLSSGGEMADQTARFNLKLHFEPKFTFLRQRKPLELTLWLHWGPPQGDHDLRSNVAAVAIAPIRIYPDDVLAAGRELHNGAWDNKSCSKESLLFLSSGSNLVSWSHELMLYEMSRMIAKLPSDVYVMRNPLQISQLRALQRLLRLMRNELKQSPIEHIVSESQAQTSRQEQLISIHRSMQHDTDLQANQVLHKLQKRVNFHTMWFNATDTSN</sequence>
<feature type="chain" id="PRO_5006059059" evidence="2">
    <location>
        <begin position="22"/>
        <end position="854"/>
    </location>
</feature>
<name>A0A0P1AZH6_PLAHL</name>
<dbReference type="EMBL" id="CCYD01002371">
    <property type="protein sequence ID" value="CEG47282.1"/>
    <property type="molecule type" value="Genomic_DNA"/>
</dbReference>
<keyword evidence="2" id="KW-0732">Signal</keyword>
<dbReference type="RefSeq" id="XP_024583651.1">
    <property type="nucleotide sequence ID" value="XM_024718232.1"/>
</dbReference>
<evidence type="ECO:0000256" key="2">
    <source>
        <dbReference type="SAM" id="SignalP"/>
    </source>
</evidence>
<reference evidence="4" key="1">
    <citation type="submission" date="2014-09" db="EMBL/GenBank/DDBJ databases">
        <authorList>
            <person name="Sharma Rahul"/>
            <person name="Thines Marco"/>
        </authorList>
    </citation>
    <scope>NUCLEOTIDE SEQUENCE [LARGE SCALE GENOMIC DNA]</scope>
</reference>
<organism evidence="3 4">
    <name type="scientific">Plasmopara halstedii</name>
    <name type="common">Downy mildew of sunflower</name>
    <dbReference type="NCBI Taxonomy" id="4781"/>
    <lineage>
        <taxon>Eukaryota</taxon>
        <taxon>Sar</taxon>
        <taxon>Stramenopiles</taxon>
        <taxon>Oomycota</taxon>
        <taxon>Peronosporomycetes</taxon>
        <taxon>Peronosporales</taxon>
        <taxon>Peronosporaceae</taxon>
        <taxon>Plasmopara</taxon>
    </lineage>
</organism>
<evidence type="ECO:0000313" key="4">
    <source>
        <dbReference type="Proteomes" id="UP000054928"/>
    </source>
</evidence>
<proteinExistence type="predicted"/>
<feature type="signal peptide" evidence="2">
    <location>
        <begin position="1"/>
        <end position="21"/>
    </location>
</feature>